<dbReference type="EMBL" id="MZ130486">
    <property type="protein sequence ID" value="QWM90126.1"/>
    <property type="molecule type" value="Genomic_DNA"/>
</dbReference>
<protein>
    <submittedName>
        <fullName evidence="1">Uncharacterized protein</fullName>
    </submittedName>
</protein>
<name>A0AAE7RVE4_9CAUD</name>
<sequence length="160" mass="18849">MKLKTIEFDSSKQNISDLIDEIANSIKESFNKSKSDIFKYMIADTKMFVDWAKDYNKVDDLLHQNIIIALNNLKNVSKEELESLDECELNEYFGIVNNVENILYKYITNVCENVKDNIREIIDKRTKSSYKPAKEDLNKLRKEDLINMIINEEELKKNKD</sequence>
<dbReference type="KEGG" id="vg:75691222"/>
<dbReference type="GeneID" id="75691222"/>
<accession>A0AAE7RVE4</accession>
<reference evidence="1 2" key="1">
    <citation type="submission" date="2021-04" db="EMBL/GenBank/DDBJ databases">
        <authorList>
            <person name="Shkoporov A.N."/>
            <person name="Stockdale S.R."/>
            <person name="Guerin E."/>
            <person name="Ross R.P."/>
            <person name="Hill C."/>
        </authorList>
    </citation>
    <scope>NUCLEOTIDE SEQUENCE [LARGE SCALE GENOMIC DNA]</scope>
    <source>
        <strain evidence="2">cr9_1</strain>
    </source>
</reference>
<evidence type="ECO:0000313" key="1">
    <source>
        <dbReference type="EMBL" id="QWM90126.1"/>
    </source>
</evidence>
<organism evidence="1 2">
    <name type="scientific">uncultured phage cr9_1</name>
    <dbReference type="NCBI Taxonomy" id="2986400"/>
    <lineage>
        <taxon>Viruses</taxon>
        <taxon>Duplodnaviria</taxon>
        <taxon>Heunggongvirae</taxon>
        <taxon>Uroviricota</taxon>
        <taxon>Caudoviricetes</taxon>
        <taxon>Crassvirales</taxon>
        <taxon>Intestiviridae</taxon>
        <taxon>Crudevirinae</taxon>
        <taxon>Dabirmavirus</taxon>
        <taxon>Dabirmavirus hominis</taxon>
    </lineage>
</organism>
<gene>
    <name evidence="1" type="primary">gp_23059</name>
</gene>
<proteinExistence type="predicted"/>
<keyword evidence="2" id="KW-1185">Reference proteome</keyword>
<dbReference type="Proteomes" id="UP000827813">
    <property type="component" value="Segment"/>
</dbReference>
<dbReference type="RefSeq" id="YP_010359698.1">
    <property type="nucleotide sequence ID" value="NC_062776.1"/>
</dbReference>
<evidence type="ECO:0000313" key="2">
    <source>
        <dbReference type="Proteomes" id="UP000827813"/>
    </source>
</evidence>